<dbReference type="Pfam" id="PF03135">
    <property type="entry name" value="CagE_TrbE_VirB"/>
    <property type="match status" value="1"/>
</dbReference>
<dbReference type="InterPro" id="IPR018145">
    <property type="entry name" value="CagE_TrbE_VirB_cntrl_dom"/>
</dbReference>
<name>A0AAT9G9U8_9RICK</name>
<evidence type="ECO:0000256" key="3">
    <source>
        <dbReference type="ARBA" id="ARBA00022840"/>
    </source>
</evidence>
<dbReference type="GO" id="GO:0005524">
    <property type="term" value="F:ATP binding"/>
    <property type="evidence" value="ECO:0007669"/>
    <property type="project" value="UniProtKB-KW"/>
</dbReference>
<evidence type="ECO:0000256" key="4">
    <source>
        <dbReference type="ARBA" id="ARBA00023026"/>
    </source>
</evidence>
<evidence type="ECO:0000256" key="2">
    <source>
        <dbReference type="ARBA" id="ARBA00022741"/>
    </source>
</evidence>
<gene>
    <name evidence="7" type="ORF">DMENIID0002_12710</name>
</gene>
<dbReference type="NCBIfam" id="TIGR00929">
    <property type="entry name" value="VirB4_CagE"/>
    <property type="match status" value="1"/>
</dbReference>
<accession>A0AAT9G9U8</accession>
<dbReference type="PANTHER" id="PTHR30121:SF12">
    <property type="entry name" value="TYPE IV SECRETION SYSTEM PROTEIN CAGE"/>
    <property type="match status" value="1"/>
</dbReference>
<sequence length="805" mass="91112">MIKLSVTKTAKESRSRKEKPTSHFIPYKCHWDSNTILTKNNELLQVVKVGGFSFETADDEDLDIKKNIRNSLLKNMSSGNIVMYFHTIRRRKPVIFDGLEYTSDPTIKVPNDFTTYLSNEWRKKHAGSRSFFNELYVSILYRPDKAGVAIIEYFIKKLMQKSDKSAWENDMRDMQDSLREMSSRVVNTFHSYSARLLGVRKSNSGYCCDIMEFLGTLVNCGSSMQMTVPRNSIDQYLPTHRLFFGSRSIEARGPKGRRYAGILSILEYGPSTSAGIFDGFLQMPFEFVMTQSFVFANRTVAIGKMQLQQNRMIQAGDKAVSQIAEISRALDMATSGDIGFGEHHFSLLCSDSNLKSLEDTLSMASVELSNFGIQPVRERINMEPSYWGQLPGNMDYIVRGSTINTLNMASFASMHNYPLGKVFNNHWGEYVTVLDTTSGTPFYFSFHVRDVGHTLIIGPTGAGKTVLMNFLCAQAQKFKPRMFFFDKDHGAEIFIRSLNGIYTTIDPGGECNFNPLQLDDTGENRTFILEWLKVLVTSNGESLSSEDNKILSQAVSGNFKLEKKDRRLKNVVAFLGIDGPNSLAGRIAMWVGKGSHARIFDNEADNINLQQARVFGFDMTELLKDPVSLAPVLLYIFHRISISLDGQRTMIVLDEAWALIDNPVFAPKIKDWLKVLRKLNTFVIFATQSVEDAAKSRISDTLIQQTATQIFLPNLKATDIYRSAFMLSQREYILIKTTDPTSRYFLIKQGVDAVVAKISLDGMTDIINVLSGRVETVLLLDRIREKYGNDPEKWLPVFYEEVKSL</sequence>
<organism evidence="7">
    <name type="scientific">Candidatus Tisiphia endosymbiont of Sergentomyia squamirostris</name>
    <dbReference type="NCBI Taxonomy" id="3113639"/>
    <lineage>
        <taxon>Bacteria</taxon>
        <taxon>Pseudomonadati</taxon>
        <taxon>Pseudomonadota</taxon>
        <taxon>Alphaproteobacteria</taxon>
        <taxon>Rickettsiales</taxon>
        <taxon>Rickettsiaceae</taxon>
        <taxon>Rickettsieae</taxon>
        <taxon>Candidatus Tisiphia</taxon>
    </lineage>
</organism>
<dbReference type="EMBL" id="AP029170">
    <property type="protein sequence ID" value="BFD46625.1"/>
    <property type="molecule type" value="Genomic_DNA"/>
</dbReference>
<evidence type="ECO:0000313" key="7">
    <source>
        <dbReference type="EMBL" id="BFD46625.1"/>
    </source>
</evidence>
<dbReference type="Gene3D" id="3.40.50.300">
    <property type="entry name" value="P-loop containing nucleotide triphosphate hydrolases"/>
    <property type="match status" value="1"/>
</dbReference>
<keyword evidence="4" id="KW-0843">Virulence</keyword>
<comment type="similarity">
    <text evidence="1">Belongs to the TrbE/VirB4 family.</text>
</comment>
<dbReference type="NCBIfam" id="NF010473">
    <property type="entry name" value="PRK13898.1"/>
    <property type="match status" value="1"/>
</dbReference>
<reference evidence="7" key="1">
    <citation type="submission" date="2024-01" db="EMBL/GenBank/DDBJ databases">
        <title>Sequencing the genomes of a sandfly, Sergentomyia squamirostris, and its two endosymbionts.</title>
        <authorList>
            <person name="Itokawa K."/>
            <person name="Sanjoba C."/>
        </authorList>
    </citation>
    <scope>NUCLEOTIDE SEQUENCE</scope>
    <source>
        <strain evidence="7">RiSSQ</strain>
    </source>
</reference>
<evidence type="ECO:0000256" key="1">
    <source>
        <dbReference type="ARBA" id="ARBA00006512"/>
    </source>
</evidence>
<dbReference type="AlphaFoldDB" id="A0AAT9G9U8"/>
<evidence type="ECO:0000256" key="5">
    <source>
        <dbReference type="ARBA" id="ARBA00023635"/>
    </source>
</evidence>
<dbReference type="InterPro" id="IPR003593">
    <property type="entry name" value="AAA+_ATPase"/>
</dbReference>
<feature type="domain" description="AAA+ ATPase" evidence="6">
    <location>
        <begin position="450"/>
        <end position="708"/>
    </location>
</feature>
<dbReference type="SUPFAM" id="SSF52540">
    <property type="entry name" value="P-loop containing nucleoside triphosphate hydrolases"/>
    <property type="match status" value="1"/>
</dbReference>
<proteinExistence type="inferred from homology"/>
<dbReference type="PANTHER" id="PTHR30121">
    <property type="entry name" value="UNCHARACTERIZED PROTEIN YJGR-RELATED"/>
    <property type="match status" value="1"/>
</dbReference>
<keyword evidence="2" id="KW-0547">Nucleotide-binding</keyword>
<dbReference type="InterPro" id="IPR043964">
    <property type="entry name" value="P-loop_TraG"/>
</dbReference>
<protein>
    <recommendedName>
        <fullName evidence="5">Type IV secretion system protein virB4</fullName>
    </recommendedName>
</protein>
<dbReference type="SMART" id="SM00382">
    <property type="entry name" value="AAA"/>
    <property type="match status" value="1"/>
</dbReference>
<dbReference type="InterPro" id="IPR051162">
    <property type="entry name" value="T4SS_component"/>
</dbReference>
<dbReference type="InterPro" id="IPR004346">
    <property type="entry name" value="CagE_TrbE_VirB"/>
</dbReference>
<dbReference type="Pfam" id="PF19044">
    <property type="entry name" value="P-loop_TraG"/>
    <property type="match status" value="2"/>
</dbReference>
<evidence type="ECO:0000259" key="6">
    <source>
        <dbReference type="SMART" id="SM00382"/>
    </source>
</evidence>
<keyword evidence="3" id="KW-0067">ATP-binding</keyword>
<dbReference type="InterPro" id="IPR027417">
    <property type="entry name" value="P-loop_NTPase"/>
</dbReference>